<comment type="subcellular location">
    <subcellularLocation>
        <location evidence="3 15">Cytoplasm</location>
    </subcellularLocation>
</comment>
<dbReference type="Proteomes" id="UP001549167">
    <property type="component" value="Unassembled WGS sequence"/>
</dbReference>
<evidence type="ECO:0000256" key="5">
    <source>
        <dbReference type="ARBA" id="ARBA00005204"/>
    </source>
</evidence>
<dbReference type="Pfam" id="PF01502">
    <property type="entry name" value="PRA-CH"/>
    <property type="match status" value="1"/>
</dbReference>
<keyword evidence="13 15" id="KW-0368">Histidine biosynthesis</keyword>
<dbReference type="InterPro" id="IPR026660">
    <property type="entry name" value="PRA-CH"/>
</dbReference>
<evidence type="ECO:0000256" key="1">
    <source>
        <dbReference type="ARBA" id="ARBA00000024"/>
    </source>
</evidence>
<evidence type="ECO:0000256" key="7">
    <source>
        <dbReference type="ARBA" id="ARBA00008299"/>
    </source>
</evidence>
<reference evidence="17 18" key="1">
    <citation type="submission" date="2024-06" db="EMBL/GenBank/DDBJ databases">
        <title>Genomic Encyclopedia of Type Strains, Phase IV (KMG-IV): sequencing the most valuable type-strain genomes for metagenomic binning, comparative biology and taxonomic classification.</title>
        <authorList>
            <person name="Goeker M."/>
        </authorList>
    </citation>
    <scope>NUCLEOTIDE SEQUENCE [LARGE SCALE GENOMIC DNA]</scope>
    <source>
        <strain evidence="17 18">DSM 23520</strain>
    </source>
</reference>
<protein>
    <recommendedName>
        <fullName evidence="15">Histidine biosynthesis bifunctional protein HisIE</fullName>
    </recommendedName>
    <domain>
        <recommendedName>
            <fullName evidence="15">Phosphoribosyl-AMP cyclohydrolase</fullName>
            <shortName evidence="15">PRA-CH</shortName>
            <ecNumber evidence="15">3.5.4.19</ecNumber>
        </recommendedName>
    </domain>
    <domain>
        <recommendedName>
            <fullName evidence="15">Phosphoribosyl-ATP pyrophosphatase</fullName>
            <shortName evidence="15">PRA-PH</shortName>
            <ecNumber evidence="15">3.6.1.31</ecNumber>
        </recommendedName>
    </domain>
</protein>
<feature type="region of interest" description="Phosphoribosyl-ATP pyrophosphohydrolase" evidence="15">
    <location>
        <begin position="117"/>
        <end position="210"/>
    </location>
</feature>
<evidence type="ECO:0000256" key="2">
    <source>
        <dbReference type="ARBA" id="ARBA00001460"/>
    </source>
</evidence>
<organism evidence="17 18">
    <name type="scientific">Alkalibacillus flavidus</name>
    <dbReference type="NCBI Taxonomy" id="546021"/>
    <lineage>
        <taxon>Bacteria</taxon>
        <taxon>Bacillati</taxon>
        <taxon>Bacillota</taxon>
        <taxon>Bacilli</taxon>
        <taxon>Bacillales</taxon>
        <taxon>Bacillaceae</taxon>
        <taxon>Alkalibacillus</taxon>
    </lineage>
</organism>
<dbReference type="CDD" id="cd11534">
    <property type="entry name" value="NTP-PPase_HisIE_like"/>
    <property type="match status" value="1"/>
</dbReference>
<dbReference type="InterPro" id="IPR008179">
    <property type="entry name" value="HisE"/>
</dbReference>
<dbReference type="PANTHER" id="PTHR42945:SF1">
    <property type="entry name" value="HISTIDINE BIOSYNTHESIS BIFUNCTIONAL PROTEIN HIS7"/>
    <property type="match status" value="1"/>
</dbReference>
<evidence type="ECO:0000256" key="15">
    <source>
        <dbReference type="HAMAP-Rule" id="MF_01019"/>
    </source>
</evidence>
<comment type="pathway">
    <text evidence="5 15">Amino-acid biosynthesis; L-histidine biosynthesis; L-histidine from 5-phospho-alpha-D-ribose 1-diphosphate: step 2/9.</text>
</comment>
<dbReference type="EC" id="3.6.1.31" evidence="15"/>
<dbReference type="InterPro" id="IPR023019">
    <property type="entry name" value="His_synth_HisIE"/>
</dbReference>
<dbReference type="InterPro" id="IPR002496">
    <property type="entry name" value="PRib_AMP_CycHydrolase_dom"/>
</dbReference>
<keyword evidence="12 15" id="KW-0067">ATP-binding</keyword>
<evidence type="ECO:0000256" key="6">
    <source>
        <dbReference type="ARBA" id="ARBA00007731"/>
    </source>
</evidence>
<dbReference type="EC" id="3.5.4.19" evidence="15"/>
<comment type="pathway">
    <text evidence="4 15">Amino-acid biosynthesis; L-histidine biosynthesis; L-histidine from 5-phospho-alpha-D-ribose 1-diphosphate: step 3/9.</text>
</comment>
<evidence type="ECO:0000256" key="13">
    <source>
        <dbReference type="ARBA" id="ARBA00023102"/>
    </source>
</evidence>
<keyword evidence="18" id="KW-1185">Reference proteome</keyword>
<evidence type="ECO:0000256" key="3">
    <source>
        <dbReference type="ARBA" id="ARBA00004496"/>
    </source>
</evidence>
<dbReference type="EMBL" id="JBEPMX010000010">
    <property type="protein sequence ID" value="MET3683932.1"/>
    <property type="molecule type" value="Genomic_DNA"/>
</dbReference>
<dbReference type="RefSeq" id="WP_354220802.1">
    <property type="nucleotide sequence ID" value="NZ_JBEPMX010000010.1"/>
</dbReference>
<dbReference type="InterPro" id="IPR038019">
    <property type="entry name" value="PRib_AMP_CycHydrolase_sf"/>
</dbReference>
<comment type="similarity">
    <text evidence="6 15">In the C-terminal section; belongs to the PRA-PH family.</text>
</comment>
<dbReference type="GO" id="GO:0004635">
    <property type="term" value="F:phosphoribosyl-AMP cyclohydrolase activity"/>
    <property type="evidence" value="ECO:0007669"/>
    <property type="project" value="UniProtKB-EC"/>
</dbReference>
<keyword evidence="9 15" id="KW-0028">Amino-acid biosynthesis</keyword>
<keyword evidence="10 15" id="KW-0547">Nucleotide-binding</keyword>
<accession>A0ABV2KWG5</accession>
<dbReference type="GO" id="GO:0004636">
    <property type="term" value="F:phosphoribosyl-ATP diphosphatase activity"/>
    <property type="evidence" value="ECO:0007669"/>
    <property type="project" value="UniProtKB-EC"/>
</dbReference>
<dbReference type="Gene3D" id="3.10.20.810">
    <property type="entry name" value="Phosphoribosyl-AMP cyclohydrolase"/>
    <property type="match status" value="1"/>
</dbReference>
<dbReference type="HAMAP" id="MF_01019">
    <property type="entry name" value="HisIE"/>
    <property type="match status" value="1"/>
</dbReference>
<proteinExistence type="inferred from homology"/>
<dbReference type="Gene3D" id="1.10.287.1080">
    <property type="entry name" value="MazG-like"/>
    <property type="match status" value="1"/>
</dbReference>
<dbReference type="Pfam" id="PF01503">
    <property type="entry name" value="PRA-PH"/>
    <property type="match status" value="1"/>
</dbReference>
<dbReference type="NCBIfam" id="NF000768">
    <property type="entry name" value="PRK00051.1"/>
    <property type="match status" value="1"/>
</dbReference>
<feature type="domain" description="Phosphoribosyl-AMP cyclohydrolase" evidence="16">
    <location>
        <begin position="28"/>
        <end position="101"/>
    </location>
</feature>
<dbReference type="PANTHER" id="PTHR42945">
    <property type="entry name" value="HISTIDINE BIOSYNTHESIS BIFUNCTIONAL PROTEIN"/>
    <property type="match status" value="1"/>
</dbReference>
<dbReference type="SUPFAM" id="SSF101386">
    <property type="entry name" value="all-alpha NTP pyrophosphatases"/>
    <property type="match status" value="1"/>
</dbReference>
<comment type="catalytic activity">
    <reaction evidence="1 15">
        <text>1-(5-phospho-beta-D-ribosyl)-5'-AMP + H2O = 1-(5-phospho-beta-D-ribosyl)-5-[(5-phospho-beta-D-ribosylamino)methylideneamino]imidazole-4-carboxamide</text>
        <dbReference type="Rhea" id="RHEA:20049"/>
        <dbReference type="ChEBI" id="CHEBI:15377"/>
        <dbReference type="ChEBI" id="CHEBI:58435"/>
        <dbReference type="ChEBI" id="CHEBI:59457"/>
        <dbReference type="EC" id="3.5.4.19"/>
    </reaction>
</comment>
<dbReference type="HAMAP" id="MF_01021">
    <property type="entry name" value="HisI"/>
    <property type="match status" value="1"/>
</dbReference>
<gene>
    <name evidence="15" type="primary">hisI</name>
    <name evidence="15" type="synonym">hisIE</name>
    <name evidence="17" type="ORF">ABID56_002048</name>
</gene>
<feature type="region of interest" description="Phosphoribosyl-AMP cyclohydrolase" evidence="15">
    <location>
        <begin position="1"/>
        <end position="116"/>
    </location>
</feature>
<keyword evidence="11 15" id="KW-0378">Hydrolase</keyword>
<sequence>MESLNIQFDEQGLVPAIVQDVTSGEVLMLAYMNETSLNKTIETKRTWFYSRSRDELWQKGATSGHEQHVKQLYYDCDQDALLVKVEQIGPACHTGANSCFYREVDLGEKPHYDRQIIQEVFESIQDRRDNPKSGSYTNYLFDEGVDKVLKKISEESGEVIIGAKNKDNENLSMEIADLIYHTLVLMAMRGLTIEDVKAVLTERMKGDSDE</sequence>
<keyword evidence="14 15" id="KW-0511">Multifunctional enzyme</keyword>
<evidence type="ECO:0000313" key="18">
    <source>
        <dbReference type="Proteomes" id="UP001549167"/>
    </source>
</evidence>
<evidence type="ECO:0000256" key="10">
    <source>
        <dbReference type="ARBA" id="ARBA00022741"/>
    </source>
</evidence>
<dbReference type="InterPro" id="IPR021130">
    <property type="entry name" value="PRib-ATP_PPHydrolase-like"/>
</dbReference>
<comment type="caution">
    <text evidence="17">The sequence shown here is derived from an EMBL/GenBank/DDBJ whole genome shotgun (WGS) entry which is preliminary data.</text>
</comment>
<evidence type="ECO:0000256" key="12">
    <source>
        <dbReference type="ARBA" id="ARBA00022840"/>
    </source>
</evidence>
<comment type="catalytic activity">
    <reaction evidence="2 15">
        <text>1-(5-phospho-beta-D-ribosyl)-ATP + H2O = 1-(5-phospho-beta-D-ribosyl)-5'-AMP + diphosphate + H(+)</text>
        <dbReference type="Rhea" id="RHEA:22828"/>
        <dbReference type="ChEBI" id="CHEBI:15377"/>
        <dbReference type="ChEBI" id="CHEBI:15378"/>
        <dbReference type="ChEBI" id="CHEBI:33019"/>
        <dbReference type="ChEBI" id="CHEBI:59457"/>
        <dbReference type="ChEBI" id="CHEBI:73183"/>
        <dbReference type="EC" id="3.6.1.31"/>
    </reaction>
</comment>
<evidence type="ECO:0000256" key="9">
    <source>
        <dbReference type="ARBA" id="ARBA00022605"/>
    </source>
</evidence>
<evidence type="ECO:0000256" key="4">
    <source>
        <dbReference type="ARBA" id="ARBA00005169"/>
    </source>
</evidence>
<keyword evidence="8 15" id="KW-0963">Cytoplasm</keyword>
<evidence type="ECO:0000256" key="11">
    <source>
        <dbReference type="ARBA" id="ARBA00022801"/>
    </source>
</evidence>
<dbReference type="NCBIfam" id="TIGR03188">
    <property type="entry name" value="histidine_hisI"/>
    <property type="match status" value="1"/>
</dbReference>
<comment type="similarity">
    <text evidence="7 15">In the N-terminal section; belongs to the PRA-CH family.</text>
</comment>
<name>A0ABV2KWG5_9BACI</name>
<dbReference type="NCBIfam" id="NF002747">
    <property type="entry name" value="PRK02759.1"/>
    <property type="match status" value="1"/>
</dbReference>
<dbReference type="SUPFAM" id="SSF141734">
    <property type="entry name" value="HisI-like"/>
    <property type="match status" value="1"/>
</dbReference>
<evidence type="ECO:0000259" key="16">
    <source>
        <dbReference type="Pfam" id="PF01502"/>
    </source>
</evidence>
<evidence type="ECO:0000313" key="17">
    <source>
        <dbReference type="EMBL" id="MET3683932.1"/>
    </source>
</evidence>
<evidence type="ECO:0000256" key="14">
    <source>
        <dbReference type="ARBA" id="ARBA00023268"/>
    </source>
</evidence>
<dbReference type="HAMAP" id="MF_01020">
    <property type="entry name" value="HisE"/>
    <property type="match status" value="1"/>
</dbReference>
<evidence type="ECO:0000256" key="8">
    <source>
        <dbReference type="ARBA" id="ARBA00022490"/>
    </source>
</evidence>